<evidence type="ECO:0000256" key="1">
    <source>
        <dbReference type="PROSITE-ProRule" id="PRU00047"/>
    </source>
</evidence>
<gene>
    <name evidence="4" type="primary">gag_0</name>
    <name evidence="4" type="ORF">N1851_012553</name>
</gene>
<evidence type="ECO:0000313" key="5">
    <source>
        <dbReference type="Proteomes" id="UP001174136"/>
    </source>
</evidence>
<dbReference type="Proteomes" id="UP001174136">
    <property type="component" value="Unassembled WGS sequence"/>
</dbReference>
<protein>
    <submittedName>
        <fullName evidence="4">Gag polyprotein</fullName>
    </submittedName>
</protein>
<dbReference type="EMBL" id="JAOPHQ010002282">
    <property type="protein sequence ID" value="KAK0147767.1"/>
    <property type="molecule type" value="Genomic_DNA"/>
</dbReference>
<proteinExistence type="predicted"/>
<comment type="caution">
    <text evidence="4">The sequence shown here is derived from an EMBL/GenBank/DDBJ whole genome shotgun (WGS) entry which is preliminary data.</text>
</comment>
<keyword evidence="1" id="KW-0862">Zinc</keyword>
<sequence>MSDGEGDAAAPAPLVQPPQQANANANAPPSATFTIQPPDTFDFAKPQDWERWIRRFERFRLASNLHLSTEANQVNTLIYCMGDEADDILRGHDLSDAQRQQYTSVRATLETYFVPRKNVIYERARFNQRVQQPNKAVDAFITALYALAENCKYGALHDELIRDRIVVGLRDTSLAERMQLDKDLTLEKAVNMARQSEVIKRQQTDLRGGGRMDIDAITKGRRQKPFTPKSPHQLMHPSAKPQPSSDRQSCYRCGKSPGHANAQCPAREVTCHACGKRGHYSKVCKSTKAVHAVETESCYDDDDTPLFLGSVDAGLDPWYADLTIRDHKVRFKIDTGADVSVIPAQTYYAIAESNTQLTKPDRPLFGPGRMLLSVLGRYRESLCKGEQVIQEDVYVVNDLNVALLSRPASVKLKLVYKADSIDKSEMAESYPKLCQGLGMMQQPYTIKLRPDAIPYSLATPRRVPIPLLDEALTELPPRIQQFRLRLMRYSYTISHTPGKALFTADTLSRSPVSQNSSSKLTDNDLMEDTNIYVDEIINSMPASSTYMAQLRERLQEDSVCSEVIATPLANGYSPAQLLMGRRLRTPVPQHPSLLTPELPDSTLVAAKEKERRVKDPANFNKRHRVRDLSQLTPGQPVWITDTKSQGTVVSSHSAPRSYMVDGPAGSIRRNRHHLVPFPETVTHTPHTHTPCTPPQPGEPTLGSPERPESPAQTPKGHTPVRTHTHGPTTRYGRVVVKPHRLDL</sequence>
<dbReference type="SUPFAM" id="SSF50630">
    <property type="entry name" value="Acid proteases"/>
    <property type="match status" value="1"/>
</dbReference>
<dbReference type="InterPro" id="IPR036875">
    <property type="entry name" value="Znf_CCHC_sf"/>
</dbReference>
<dbReference type="GO" id="GO:0003676">
    <property type="term" value="F:nucleic acid binding"/>
    <property type="evidence" value="ECO:0007669"/>
    <property type="project" value="InterPro"/>
</dbReference>
<dbReference type="InterPro" id="IPR021109">
    <property type="entry name" value="Peptidase_aspartic_dom_sf"/>
</dbReference>
<name>A0AA47MXC1_MERPO</name>
<reference evidence="4" key="1">
    <citation type="journal article" date="2023" name="Front. Mar. Sci.">
        <title>A new Merluccius polli reference genome to investigate the effects of global change in West African waters.</title>
        <authorList>
            <person name="Mateo J.L."/>
            <person name="Blanco-Fernandez C."/>
            <person name="Garcia-Vazquez E."/>
            <person name="Machado-Schiaffino G."/>
        </authorList>
    </citation>
    <scope>NUCLEOTIDE SEQUENCE</scope>
    <source>
        <strain evidence="4">C29</strain>
        <tissue evidence="4">Fin</tissue>
    </source>
</reference>
<dbReference type="PANTHER" id="PTHR37984:SF9">
    <property type="entry name" value="INTEGRASE CATALYTIC DOMAIN-CONTAINING PROTEIN"/>
    <property type="match status" value="1"/>
</dbReference>
<organism evidence="4 5">
    <name type="scientific">Merluccius polli</name>
    <name type="common">Benguela hake</name>
    <name type="synonym">Merluccius cadenati</name>
    <dbReference type="NCBI Taxonomy" id="89951"/>
    <lineage>
        <taxon>Eukaryota</taxon>
        <taxon>Metazoa</taxon>
        <taxon>Chordata</taxon>
        <taxon>Craniata</taxon>
        <taxon>Vertebrata</taxon>
        <taxon>Euteleostomi</taxon>
        <taxon>Actinopterygii</taxon>
        <taxon>Neopterygii</taxon>
        <taxon>Teleostei</taxon>
        <taxon>Neoteleostei</taxon>
        <taxon>Acanthomorphata</taxon>
        <taxon>Zeiogadaria</taxon>
        <taxon>Gadariae</taxon>
        <taxon>Gadiformes</taxon>
        <taxon>Gadoidei</taxon>
        <taxon>Merlucciidae</taxon>
        <taxon>Merluccius</taxon>
    </lineage>
</organism>
<feature type="region of interest" description="Disordered" evidence="2">
    <location>
        <begin position="1"/>
        <end position="40"/>
    </location>
</feature>
<dbReference type="GO" id="GO:0008270">
    <property type="term" value="F:zinc ion binding"/>
    <property type="evidence" value="ECO:0007669"/>
    <property type="project" value="UniProtKB-KW"/>
</dbReference>
<dbReference type="InterPro" id="IPR001878">
    <property type="entry name" value="Znf_CCHC"/>
</dbReference>
<feature type="region of interest" description="Disordered" evidence="2">
    <location>
        <begin position="679"/>
        <end position="743"/>
    </location>
</feature>
<keyword evidence="1" id="KW-0863">Zinc-finger</keyword>
<accession>A0AA47MXC1</accession>
<evidence type="ECO:0000256" key="2">
    <source>
        <dbReference type="SAM" id="MobiDB-lite"/>
    </source>
</evidence>
<dbReference type="PROSITE" id="PS50158">
    <property type="entry name" value="ZF_CCHC"/>
    <property type="match status" value="1"/>
</dbReference>
<dbReference type="Gene3D" id="4.10.60.10">
    <property type="entry name" value="Zinc finger, CCHC-type"/>
    <property type="match status" value="1"/>
</dbReference>
<dbReference type="InterPro" id="IPR050951">
    <property type="entry name" value="Retrovirus_Pol_polyprotein"/>
</dbReference>
<dbReference type="PANTHER" id="PTHR37984">
    <property type="entry name" value="PROTEIN CBG26694"/>
    <property type="match status" value="1"/>
</dbReference>
<evidence type="ECO:0000259" key="3">
    <source>
        <dbReference type="PROSITE" id="PS50158"/>
    </source>
</evidence>
<feature type="region of interest" description="Disordered" evidence="2">
    <location>
        <begin position="221"/>
        <end position="252"/>
    </location>
</feature>
<evidence type="ECO:0000313" key="4">
    <source>
        <dbReference type="EMBL" id="KAK0147767.1"/>
    </source>
</evidence>
<dbReference type="SUPFAM" id="SSF57756">
    <property type="entry name" value="Retrovirus zinc finger-like domains"/>
    <property type="match status" value="1"/>
</dbReference>
<feature type="domain" description="CCHC-type" evidence="3">
    <location>
        <begin position="271"/>
        <end position="286"/>
    </location>
</feature>
<feature type="compositionally biased region" description="Low complexity" evidence="2">
    <location>
        <begin position="8"/>
        <end position="31"/>
    </location>
</feature>
<dbReference type="AlphaFoldDB" id="A0AA47MXC1"/>
<dbReference type="SMART" id="SM00343">
    <property type="entry name" value="ZnF_C2HC"/>
    <property type="match status" value="2"/>
</dbReference>
<keyword evidence="5" id="KW-1185">Reference proteome</keyword>
<keyword evidence="1" id="KW-0479">Metal-binding</keyword>
<feature type="compositionally biased region" description="Low complexity" evidence="2">
    <location>
        <begin position="679"/>
        <end position="690"/>
    </location>
</feature>